<dbReference type="GeneID" id="87889729"/>
<reference evidence="4" key="1">
    <citation type="journal article" date="2023" name="Mol. Phylogenet. Evol.">
        <title>Genome-scale phylogeny and comparative genomics of the fungal order Sordariales.</title>
        <authorList>
            <person name="Hensen N."/>
            <person name="Bonometti L."/>
            <person name="Westerberg I."/>
            <person name="Brannstrom I.O."/>
            <person name="Guillou S."/>
            <person name="Cros-Aarteil S."/>
            <person name="Calhoun S."/>
            <person name="Haridas S."/>
            <person name="Kuo A."/>
            <person name="Mondo S."/>
            <person name="Pangilinan J."/>
            <person name="Riley R."/>
            <person name="LaButti K."/>
            <person name="Andreopoulos B."/>
            <person name="Lipzen A."/>
            <person name="Chen C."/>
            <person name="Yan M."/>
            <person name="Daum C."/>
            <person name="Ng V."/>
            <person name="Clum A."/>
            <person name="Steindorff A."/>
            <person name="Ohm R.A."/>
            <person name="Martin F."/>
            <person name="Silar P."/>
            <person name="Natvig D.O."/>
            <person name="Lalanne C."/>
            <person name="Gautier V."/>
            <person name="Ament-Velasquez S.L."/>
            <person name="Kruys A."/>
            <person name="Hutchinson M.I."/>
            <person name="Powell A.J."/>
            <person name="Barry K."/>
            <person name="Miller A.N."/>
            <person name="Grigoriev I.V."/>
            <person name="Debuchy R."/>
            <person name="Gladieux P."/>
            <person name="Hiltunen Thoren M."/>
            <person name="Johannesson H."/>
        </authorList>
    </citation>
    <scope>NUCLEOTIDE SEQUENCE</scope>
    <source>
        <strain evidence="4">CBS 333.67</strain>
    </source>
</reference>
<keyword evidence="5" id="KW-1185">Reference proteome</keyword>
<sequence>MGDVYVRGYEAKAGNHESFAVSHAEYRNALEALYRSVLELQLPAYRYYAKNFTFRLERDIVKWDGWDALLDEIREQERVFTAVSTARRDMKYRRLLQKGLRPGTSEWLLHGNEKFKAWQDSPSSRLFAHKGEQNAATMLGALVKQICSRRPNKPQPIKDLEQYKERGERPGVETLEAALAATVRGFSAVHIVIDGLNECPALAGSEESFLKALTASLLQHPAASKSFIPAGRRPTLTQPSAACCLHRSWSEGVKKEARERLIEKAEGVFHFVVVYEYDDPRIFDQFYHAKCRTTAWYPSMTTTTTIMMTMIMTTTTGWRRRLWLSDPVAILRPTPIERLLDYVADVNKQGGRFGSAWHAAAAADTEYPQWEKLMRLLLSRGRVEIIDARGDERHDAQHCTLSFRARIRLGMRSR</sequence>
<dbReference type="Pfam" id="PF24883">
    <property type="entry name" value="NPHP3_N"/>
    <property type="match status" value="1"/>
</dbReference>
<dbReference type="Proteomes" id="UP001273166">
    <property type="component" value="Unassembled WGS sequence"/>
</dbReference>
<reference evidence="4" key="2">
    <citation type="submission" date="2023-06" db="EMBL/GenBank/DDBJ databases">
        <authorList>
            <consortium name="Lawrence Berkeley National Laboratory"/>
            <person name="Mondo S.J."/>
            <person name="Hensen N."/>
            <person name="Bonometti L."/>
            <person name="Westerberg I."/>
            <person name="Brannstrom I.O."/>
            <person name="Guillou S."/>
            <person name="Cros-Aarteil S."/>
            <person name="Calhoun S."/>
            <person name="Haridas S."/>
            <person name="Kuo A."/>
            <person name="Pangilinan J."/>
            <person name="Riley R."/>
            <person name="Labutti K."/>
            <person name="Andreopoulos B."/>
            <person name="Lipzen A."/>
            <person name="Chen C."/>
            <person name="Yanf M."/>
            <person name="Daum C."/>
            <person name="Ng V."/>
            <person name="Clum A."/>
            <person name="Steindorff A."/>
            <person name="Ohm R."/>
            <person name="Martin F."/>
            <person name="Silar P."/>
            <person name="Natvig D."/>
            <person name="Lalanne C."/>
            <person name="Gautier V."/>
            <person name="Ament-Velasquez S.L."/>
            <person name="Kruys A."/>
            <person name="Hutchinson M.I."/>
            <person name="Powell A.J."/>
            <person name="Barry K."/>
            <person name="Miller A.N."/>
            <person name="Grigoriev I.V."/>
            <person name="Debuchy R."/>
            <person name="Gladieux P."/>
            <person name="Thoren M.H."/>
            <person name="Johannesson H."/>
        </authorList>
    </citation>
    <scope>NUCLEOTIDE SEQUENCE</scope>
    <source>
        <strain evidence="4">CBS 333.67</strain>
    </source>
</reference>
<gene>
    <name evidence="4" type="ORF">B0T15DRAFT_572567</name>
</gene>
<dbReference type="EMBL" id="JAUDZG010000002">
    <property type="protein sequence ID" value="KAK3308393.1"/>
    <property type="molecule type" value="Genomic_DNA"/>
</dbReference>
<keyword evidence="1" id="KW-0677">Repeat</keyword>
<protein>
    <submittedName>
        <fullName evidence="4">Uncharacterized protein</fullName>
    </submittedName>
</protein>
<dbReference type="AlphaFoldDB" id="A0AAJ0GYA5"/>
<evidence type="ECO:0000259" key="3">
    <source>
        <dbReference type="Pfam" id="PF24883"/>
    </source>
</evidence>
<dbReference type="RefSeq" id="XP_062724173.1">
    <property type="nucleotide sequence ID" value="XM_062870900.1"/>
</dbReference>
<dbReference type="PANTHER" id="PTHR10039">
    <property type="entry name" value="AMELOGENIN"/>
    <property type="match status" value="1"/>
</dbReference>
<evidence type="ECO:0000256" key="1">
    <source>
        <dbReference type="ARBA" id="ARBA00022737"/>
    </source>
</evidence>
<dbReference type="InterPro" id="IPR031359">
    <property type="entry name" value="NACHT_N"/>
</dbReference>
<feature type="domain" description="NWD NACHT-NTPase N-terminal" evidence="2">
    <location>
        <begin position="21"/>
        <end position="81"/>
    </location>
</feature>
<dbReference type="InterPro" id="IPR056884">
    <property type="entry name" value="NPHP3-like_N"/>
</dbReference>
<dbReference type="Pfam" id="PF17100">
    <property type="entry name" value="NACHT_N"/>
    <property type="match status" value="1"/>
</dbReference>
<proteinExistence type="predicted"/>
<evidence type="ECO:0000259" key="2">
    <source>
        <dbReference type="Pfam" id="PF17100"/>
    </source>
</evidence>
<comment type="caution">
    <text evidence="4">The sequence shown here is derived from an EMBL/GenBank/DDBJ whole genome shotgun (WGS) entry which is preliminary data.</text>
</comment>
<evidence type="ECO:0000313" key="5">
    <source>
        <dbReference type="Proteomes" id="UP001273166"/>
    </source>
</evidence>
<evidence type="ECO:0000313" key="4">
    <source>
        <dbReference type="EMBL" id="KAK3308393.1"/>
    </source>
</evidence>
<dbReference type="PANTHER" id="PTHR10039:SF15">
    <property type="entry name" value="NACHT DOMAIN-CONTAINING PROTEIN"/>
    <property type="match status" value="1"/>
</dbReference>
<accession>A0AAJ0GYA5</accession>
<organism evidence="4 5">
    <name type="scientific">Chaetomium strumarium</name>
    <dbReference type="NCBI Taxonomy" id="1170767"/>
    <lineage>
        <taxon>Eukaryota</taxon>
        <taxon>Fungi</taxon>
        <taxon>Dikarya</taxon>
        <taxon>Ascomycota</taxon>
        <taxon>Pezizomycotina</taxon>
        <taxon>Sordariomycetes</taxon>
        <taxon>Sordariomycetidae</taxon>
        <taxon>Sordariales</taxon>
        <taxon>Chaetomiaceae</taxon>
        <taxon>Chaetomium</taxon>
    </lineage>
</organism>
<name>A0AAJ0GYA5_9PEZI</name>
<feature type="domain" description="Nephrocystin 3-like N-terminal" evidence="3">
    <location>
        <begin position="128"/>
        <end position="221"/>
    </location>
</feature>